<evidence type="ECO:0000256" key="9">
    <source>
        <dbReference type="SAM" id="Phobius"/>
    </source>
</evidence>
<dbReference type="FunCoup" id="D3B4H8">
    <property type="interactions" value="12"/>
</dbReference>
<evidence type="ECO:0000256" key="7">
    <source>
        <dbReference type="RuleBase" id="RU003346"/>
    </source>
</evidence>
<reference evidence="11 12" key="1">
    <citation type="journal article" date="2011" name="Genome Res.">
        <title>Phylogeny-wide analysis of social amoeba genomes highlights ancient origins for complex intercellular communication.</title>
        <authorList>
            <person name="Heidel A.J."/>
            <person name="Lawal H.M."/>
            <person name="Felder M."/>
            <person name="Schilde C."/>
            <person name="Helps N.R."/>
            <person name="Tunggal B."/>
            <person name="Rivero F."/>
            <person name="John U."/>
            <person name="Schleicher M."/>
            <person name="Eichinger L."/>
            <person name="Platzer M."/>
            <person name="Noegel A.A."/>
            <person name="Schaap P."/>
            <person name="Gloeckner G."/>
        </authorList>
    </citation>
    <scope>NUCLEOTIDE SEQUENCE [LARGE SCALE GENOMIC DNA]</scope>
    <source>
        <strain evidence="12">ATCC 26659 / Pp 5 / PN500</strain>
    </source>
</reference>
<gene>
    <name evidence="11" type="ORF">PPL_03303</name>
</gene>
<feature type="transmembrane region" description="Helical" evidence="9">
    <location>
        <begin position="192"/>
        <end position="212"/>
    </location>
</feature>
<keyword evidence="4 9" id="KW-0812">Transmembrane</keyword>
<feature type="transmembrane region" description="Helical" evidence="9">
    <location>
        <begin position="292"/>
        <end position="313"/>
    </location>
</feature>
<feature type="compositionally biased region" description="Basic and acidic residues" evidence="8">
    <location>
        <begin position="469"/>
        <end position="479"/>
    </location>
</feature>
<dbReference type="PANTHER" id="PTHR48020:SF12">
    <property type="entry name" value="PROTON MYO-INOSITOL COTRANSPORTER"/>
    <property type="match status" value="1"/>
</dbReference>
<keyword evidence="11" id="KW-0762">Sugar transport</keyword>
<dbReference type="GO" id="GO:0016020">
    <property type="term" value="C:membrane"/>
    <property type="evidence" value="ECO:0007669"/>
    <property type="project" value="UniProtKB-SubCell"/>
</dbReference>
<evidence type="ECO:0000313" key="11">
    <source>
        <dbReference type="EMBL" id="EFA84226.1"/>
    </source>
</evidence>
<dbReference type="SUPFAM" id="SSF103473">
    <property type="entry name" value="MFS general substrate transporter"/>
    <property type="match status" value="1"/>
</dbReference>
<feature type="transmembrane region" description="Helical" evidence="9">
    <location>
        <begin position="419"/>
        <end position="437"/>
    </location>
</feature>
<evidence type="ECO:0000256" key="2">
    <source>
        <dbReference type="ARBA" id="ARBA00010992"/>
    </source>
</evidence>
<dbReference type="InterPro" id="IPR050814">
    <property type="entry name" value="Myo-inositol_Transporter"/>
</dbReference>
<comment type="similarity">
    <text evidence="2 7">Belongs to the major facilitator superfamily. Sugar transporter (TC 2.A.1.1) family.</text>
</comment>
<dbReference type="InterPro" id="IPR005828">
    <property type="entry name" value="MFS_sugar_transport-like"/>
</dbReference>
<evidence type="ECO:0000256" key="3">
    <source>
        <dbReference type="ARBA" id="ARBA00022448"/>
    </source>
</evidence>
<dbReference type="RefSeq" id="XP_020436342.1">
    <property type="nucleotide sequence ID" value="XM_020574270.1"/>
</dbReference>
<dbReference type="PANTHER" id="PTHR48020">
    <property type="entry name" value="PROTON MYO-INOSITOL COTRANSPORTER"/>
    <property type="match status" value="1"/>
</dbReference>
<evidence type="ECO:0000256" key="6">
    <source>
        <dbReference type="ARBA" id="ARBA00023136"/>
    </source>
</evidence>
<dbReference type="OMA" id="YWIDYGT"/>
<evidence type="ECO:0000259" key="10">
    <source>
        <dbReference type="PROSITE" id="PS50850"/>
    </source>
</evidence>
<sequence>MIEDQQTISIIPPQPVEDDIVVIDTLRKRIGYSRLIVVTLSAMGGLIFGYNTGVISGSLPLITREKGLNTVQQGLVVCSVLLGALIGSVAGGLIANVIGRKPVILFTAITCIGGAVSSAAVSPLGLQASLRIILGLSVGCASAVCPLMVAEVVPENKRGRFGSVFQIFITIGLLWGNVMGIILRASPHGWRWMWAVGAVPGFGVLVIWFLILESPKWINERKRKVARDKELRLLGQKDPSPWTILREPRNRRPMAMGVILATFSQLTGINAFMYFSTIIFEFAGFDQEYGPITGSTILQFWNVLTTFIAMFLVDRVGRRILLFTGSIIMTACDLLIAIFFVTLTGAVRGWLSIVALFTFVAAFEASIGTLFWFVINEILDDDVKNIGAPIITGLQWLFNMLLSFLFLSAVRYIGKSTMFWVFFGIGLFCIIALAIWLPPEKGKTTMGVADDDPNGGPEAEPSNEDEPHDDQANNEHDAGDPDNLYLEESKPDDTFTAPLQQRKRAPVEMEQ</sequence>
<feature type="domain" description="Major facilitator superfamily (MFS) profile" evidence="10">
    <location>
        <begin position="37"/>
        <end position="441"/>
    </location>
</feature>
<accession>D3B4H8</accession>
<dbReference type="PROSITE" id="PS50850">
    <property type="entry name" value="MFS"/>
    <property type="match status" value="1"/>
</dbReference>
<dbReference type="EMBL" id="ADBJ01000010">
    <property type="protein sequence ID" value="EFA84226.1"/>
    <property type="molecule type" value="Genomic_DNA"/>
</dbReference>
<dbReference type="CDD" id="cd17315">
    <property type="entry name" value="MFS_GLUT_like"/>
    <property type="match status" value="1"/>
</dbReference>
<dbReference type="InterPro" id="IPR020846">
    <property type="entry name" value="MFS_dom"/>
</dbReference>
<feature type="transmembrane region" description="Helical" evidence="9">
    <location>
        <begin position="396"/>
        <end position="413"/>
    </location>
</feature>
<dbReference type="PRINTS" id="PR00171">
    <property type="entry name" value="SUGRTRNSPORT"/>
</dbReference>
<feature type="region of interest" description="Disordered" evidence="8">
    <location>
        <begin position="445"/>
        <end position="511"/>
    </location>
</feature>
<dbReference type="GeneID" id="31358825"/>
<keyword evidence="3 7" id="KW-0813">Transport</keyword>
<evidence type="ECO:0000313" key="12">
    <source>
        <dbReference type="Proteomes" id="UP000001396"/>
    </source>
</evidence>
<dbReference type="Gene3D" id="1.20.1250.20">
    <property type="entry name" value="MFS general substrate transporter like domains"/>
    <property type="match status" value="2"/>
</dbReference>
<proteinExistence type="inferred from homology"/>
<name>D3B4H8_HETP5</name>
<feature type="transmembrane region" description="Helical" evidence="9">
    <location>
        <begin position="35"/>
        <end position="62"/>
    </location>
</feature>
<keyword evidence="6 9" id="KW-0472">Membrane</keyword>
<feature type="transmembrane region" description="Helical" evidence="9">
    <location>
        <begin position="132"/>
        <end position="153"/>
    </location>
</feature>
<dbReference type="PROSITE" id="PS00216">
    <property type="entry name" value="SUGAR_TRANSPORT_1"/>
    <property type="match status" value="1"/>
</dbReference>
<feature type="transmembrane region" description="Helical" evidence="9">
    <location>
        <begin position="320"/>
        <end position="343"/>
    </location>
</feature>
<dbReference type="InterPro" id="IPR036259">
    <property type="entry name" value="MFS_trans_sf"/>
</dbReference>
<dbReference type="STRING" id="670386.D3B4H8"/>
<feature type="transmembrane region" description="Helical" evidence="9">
    <location>
        <begin position="103"/>
        <end position="126"/>
    </location>
</feature>
<feature type="transmembrane region" description="Helical" evidence="9">
    <location>
        <begin position="74"/>
        <end position="96"/>
    </location>
</feature>
<dbReference type="NCBIfam" id="TIGR00879">
    <property type="entry name" value="SP"/>
    <property type="match status" value="1"/>
</dbReference>
<dbReference type="Proteomes" id="UP000001396">
    <property type="component" value="Unassembled WGS sequence"/>
</dbReference>
<protein>
    <submittedName>
        <fullName evidence="11">Sugar transporter family protein</fullName>
    </submittedName>
</protein>
<evidence type="ECO:0000256" key="5">
    <source>
        <dbReference type="ARBA" id="ARBA00022989"/>
    </source>
</evidence>
<comment type="subcellular location">
    <subcellularLocation>
        <location evidence="1">Membrane</location>
        <topology evidence="1">Multi-pass membrane protein</topology>
    </subcellularLocation>
</comment>
<keyword evidence="5 9" id="KW-1133">Transmembrane helix</keyword>
<dbReference type="InterPro" id="IPR005829">
    <property type="entry name" value="Sugar_transporter_CS"/>
</dbReference>
<dbReference type="Pfam" id="PF00083">
    <property type="entry name" value="Sugar_tr"/>
    <property type="match status" value="1"/>
</dbReference>
<dbReference type="AlphaFoldDB" id="D3B4H8"/>
<evidence type="ECO:0000256" key="8">
    <source>
        <dbReference type="SAM" id="MobiDB-lite"/>
    </source>
</evidence>
<dbReference type="GO" id="GO:0022857">
    <property type="term" value="F:transmembrane transporter activity"/>
    <property type="evidence" value="ECO:0007669"/>
    <property type="project" value="InterPro"/>
</dbReference>
<feature type="transmembrane region" description="Helical" evidence="9">
    <location>
        <begin position="349"/>
        <end position="375"/>
    </location>
</feature>
<evidence type="ECO:0000256" key="1">
    <source>
        <dbReference type="ARBA" id="ARBA00004141"/>
    </source>
</evidence>
<organism evidence="11 12">
    <name type="scientific">Heterostelium pallidum (strain ATCC 26659 / Pp 5 / PN500)</name>
    <name type="common">Cellular slime mold</name>
    <name type="synonym">Polysphondylium pallidum</name>
    <dbReference type="NCBI Taxonomy" id="670386"/>
    <lineage>
        <taxon>Eukaryota</taxon>
        <taxon>Amoebozoa</taxon>
        <taxon>Evosea</taxon>
        <taxon>Eumycetozoa</taxon>
        <taxon>Dictyostelia</taxon>
        <taxon>Acytosteliales</taxon>
        <taxon>Acytosteliaceae</taxon>
        <taxon>Heterostelium</taxon>
    </lineage>
</organism>
<keyword evidence="12" id="KW-1185">Reference proteome</keyword>
<feature type="transmembrane region" description="Helical" evidence="9">
    <location>
        <begin position="165"/>
        <end position="186"/>
    </location>
</feature>
<comment type="caution">
    <text evidence="11">The sequence shown here is derived from an EMBL/GenBank/DDBJ whole genome shotgun (WGS) entry which is preliminary data.</text>
</comment>
<dbReference type="InterPro" id="IPR003663">
    <property type="entry name" value="Sugar/inositol_transpt"/>
</dbReference>
<dbReference type="InParanoid" id="D3B4H8"/>
<feature type="transmembrane region" description="Helical" evidence="9">
    <location>
        <begin position="255"/>
        <end position="280"/>
    </location>
</feature>
<evidence type="ECO:0000256" key="4">
    <source>
        <dbReference type="ARBA" id="ARBA00022692"/>
    </source>
</evidence>